<evidence type="ECO:0000259" key="5">
    <source>
        <dbReference type="Pfam" id="PF01258"/>
    </source>
</evidence>
<evidence type="ECO:0000256" key="4">
    <source>
        <dbReference type="PROSITE-ProRule" id="PRU00510"/>
    </source>
</evidence>
<dbReference type="Gene3D" id="1.20.120.910">
    <property type="entry name" value="DksA, coiled-coil domain"/>
    <property type="match status" value="1"/>
</dbReference>
<feature type="zinc finger region" description="dksA C4-type" evidence="4">
    <location>
        <begin position="95"/>
        <end position="119"/>
    </location>
</feature>
<comment type="caution">
    <text evidence="6">The sequence shown here is derived from an EMBL/GenBank/DDBJ whole genome shotgun (WGS) entry which is preliminary data.</text>
</comment>
<evidence type="ECO:0000313" key="7">
    <source>
        <dbReference type="Proteomes" id="UP000640274"/>
    </source>
</evidence>
<dbReference type="NCBIfam" id="TIGR02890">
    <property type="entry name" value="bacill_yteA"/>
    <property type="match status" value="1"/>
</dbReference>
<proteinExistence type="predicted"/>
<dbReference type="Pfam" id="PF01258">
    <property type="entry name" value="zf-dskA_traR"/>
    <property type="match status" value="1"/>
</dbReference>
<protein>
    <submittedName>
        <fullName evidence="6">TraR/DksA C4-type zinc finger protein</fullName>
    </submittedName>
</protein>
<dbReference type="GO" id="GO:0008270">
    <property type="term" value="F:zinc ion binding"/>
    <property type="evidence" value="ECO:0007669"/>
    <property type="project" value="UniProtKB-KW"/>
</dbReference>
<keyword evidence="3" id="KW-0862">Zinc</keyword>
<dbReference type="RefSeq" id="WP_199020746.1">
    <property type="nucleotide sequence ID" value="NZ_JAELUP010000103.1"/>
</dbReference>
<sequence length="240" mass="27510">MRTITEQQLLELHKRLLEDRQDIEQRISANTHYGLGDSLRDNTGELTPIDNHPGDLATELYDREKDIALHEQEELHLARIEAALNAIHKEEYGVCQVCGNPIPYERLEAMPDTLYCIEHAPRQFVSDARPVEEQYLASPFGRSSLDEREDYNGFDGEDAWQIVEQWGNSDSPAMAEHPGDDYNHIRIEADENDGFVESLESFLATDITGNHKAFYRNSQYRNYCDTGEGDLTLEYGEDDL</sequence>
<dbReference type="InterPro" id="IPR000962">
    <property type="entry name" value="Znf_DskA_TraR"/>
</dbReference>
<name>A0A934MMC8_9BACL</name>
<dbReference type="SUPFAM" id="SSF57716">
    <property type="entry name" value="Glucocorticoid receptor-like (DNA-binding domain)"/>
    <property type="match status" value="1"/>
</dbReference>
<dbReference type="EMBL" id="JAELUP010000103">
    <property type="protein sequence ID" value="MBJ6363175.1"/>
    <property type="molecule type" value="Genomic_DNA"/>
</dbReference>
<dbReference type="AlphaFoldDB" id="A0A934MMC8"/>
<evidence type="ECO:0000256" key="1">
    <source>
        <dbReference type="ARBA" id="ARBA00022723"/>
    </source>
</evidence>
<gene>
    <name evidence="6" type="ORF">JFN88_18385</name>
</gene>
<reference evidence="6" key="1">
    <citation type="submission" date="2020-12" db="EMBL/GenBank/DDBJ databases">
        <authorList>
            <person name="Huq M.A."/>
        </authorList>
    </citation>
    <scope>NUCLEOTIDE SEQUENCE</scope>
    <source>
        <strain evidence="6">MAHUQ-46</strain>
    </source>
</reference>
<dbReference type="SUPFAM" id="SSF109635">
    <property type="entry name" value="DnaK suppressor protein DksA, alpha-hairpin domain"/>
    <property type="match status" value="1"/>
</dbReference>
<dbReference type="InterPro" id="IPR037187">
    <property type="entry name" value="DnaK_N"/>
</dbReference>
<keyword evidence="7" id="KW-1185">Reference proteome</keyword>
<evidence type="ECO:0000256" key="2">
    <source>
        <dbReference type="ARBA" id="ARBA00022771"/>
    </source>
</evidence>
<dbReference type="PROSITE" id="PS51128">
    <property type="entry name" value="ZF_DKSA_2"/>
    <property type="match status" value="1"/>
</dbReference>
<organism evidence="6 7">
    <name type="scientific">Paenibacillus roseus</name>
    <dbReference type="NCBI Taxonomy" id="2798579"/>
    <lineage>
        <taxon>Bacteria</taxon>
        <taxon>Bacillati</taxon>
        <taxon>Bacillota</taxon>
        <taxon>Bacilli</taxon>
        <taxon>Bacillales</taxon>
        <taxon>Paenibacillaceae</taxon>
        <taxon>Paenibacillus</taxon>
    </lineage>
</organism>
<dbReference type="PANTHER" id="PTHR33823">
    <property type="entry name" value="RNA POLYMERASE-BINDING TRANSCRIPTION FACTOR DKSA-RELATED"/>
    <property type="match status" value="1"/>
</dbReference>
<keyword evidence="2" id="KW-0863">Zinc-finger</keyword>
<dbReference type="PANTHER" id="PTHR33823:SF4">
    <property type="entry name" value="GENERAL STRESS PROTEIN 16O"/>
    <property type="match status" value="1"/>
</dbReference>
<feature type="domain" description="Zinc finger DksA/TraR C4-type" evidence="5">
    <location>
        <begin position="91"/>
        <end position="118"/>
    </location>
</feature>
<dbReference type="InterPro" id="IPR014240">
    <property type="entry name" value="YteA"/>
</dbReference>
<evidence type="ECO:0000256" key="3">
    <source>
        <dbReference type="ARBA" id="ARBA00022833"/>
    </source>
</evidence>
<accession>A0A934MMC8</accession>
<dbReference type="Proteomes" id="UP000640274">
    <property type="component" value="Unassembled WGS sequence"/>
</dbReference>
<evidence type="ECO:0000313" key="6">
    <source>
        <dbReference type="EMBL" id="MBJ6363175.1"/>
    </source>
</evidence>
<keyword evidence="1" id="KW-0479">Metal-binding</keyword>